<reference evidence="1 2" key="1">
    <citation type="submission" date="2019-03" db="EMBL/GenBank/DDBJ databases">
        <title>Genomic Encyclopedia of Type Strains, Phase IV (KMG-IV): sequencing the most valuable type-strain genomes for metagenomic binning, comparative biology and taxonomic classification.</title>
        <authorList>
            <person name="Goeker M."/>
        </authorList>
    </citation>
    <scope>NUCLEOTIDE SEQUENCE [LARGE SCALE GENOMIC DNA]</scope>
    <source>
        <strain evidence="1 2">DSM 19610</strain>
    </source>
</reference>
<dbReference type="InterPro" id="IPR009078">
    <property type="entry name" value="Ferritin-like_SF"/>
</dbReference>
<dbReference type="InterPro" id="IPR012347">
    <property type="entry name" value="Ferritin-like"/>
</dbReference>
<dbReference type="AlphaFoldDB" id="A0A4R1HEF0"/>
<dbReference type="Gene3D" id="1.20.1260.10">
    <property type="match status" value="1"/>
</dbReference>
<dbReference type="RefSeq" id="WP_132971564.1">
    <property type="nucleotide sequence ID" value="NZ_SMFX01000001.1"/>
</dbReference>
<keyword evidence="2" id="KW-1185">Reference proteome</keyword>
<dbReference type="EMBL" id="SMFX01000001">
    <property type="protein sequence ID" value="TCK17709.1"/>
    <property type="molecule type" value="Genomic_DNA"/>
</dbReference>
<proteinExistence type="predicted"/>
<comment type="caution">
    <text evidence="1">The sequence shown here is derived from an EMBL/GenBank/DDBJ whole genome shotgun (WGS) entry which is preliminary data.</text>
</comment>
<dbReference type="OrthoDB" id="7571942at2"/>
<accession>A0A4R1HEF0</accession>
<gene>
    <name evidence="1" type="ORF">DFR30_0951</name>
</gene>
<dbReference type="Pfam" id="PF13668">
    <property type="entry name" value="Ferritin_2"/>
    <property type="match status" value="1"/>
</dbReference>
<dbReference type="Proteomes" id="UP000295707">
    <property type="component" value="Unassembled WGS sequence"/>
</dbReference>
<organism evidence="1 2">
    <name type="scientific">Thiogranum longum</name>
    <dbReference type="NCBI Taxonomy" id="1537524"/>
    <lineage>
        <taxon>Bacteria</taxon>
        <taxon>Pseudomonadati</taxon>
        <taxon>Pseudomonadota</taxon>
        <taxon>Gammaproteobacteria</taxon>
        <taxon>Chromatiales</taxon>
        <taxon>Ectothiorhodospiraceae</taxon>
        <taxon>Thiogranum</taxon>
    </lineage>
</organism>
<dbReference type="CDD" id="cd00657">
    <property type="entry name" value="Ferritin_like"/>
    <property type="match status" value="1"/>
</dbReference>
<dbReference type="SUPFAM" id="SSF47240">
    <property type="entry name" value="Ferritin-like"/>
    <property type="match status" value="1"/>
</dbReference>
<name>A0A4R1HEF0_9GAMM</name>
<protein>
    <submittedName>
        <fullName evidence="1">Ferritin-like protein</fullName>
    </submittedName>
</protein>
<evidence type="ECO:0000313" key="1">
    <source>
        <dbReference type="EMBL" id="TCK17709.1"/>
    </source>
</evidence>
<evidence type="ECO:0000313" key="2">
    <source>
        <dbReference type="Proteomes" id="UP000295707"/>
    </source>
</evidence>
<sequence length="201" mass="20849">MKSTNPINRVPRAENKVNNPRRDFLFSSMNVALSGTAVAMLAGCSGRVLAGGASDAQVASDIHILNTALGAEREAIAAYGVGAGSGLLEPAVLKVAVTFQGHHKAHRDVLASTVRGLGGEPVEPPASYDFPVSQLNTQADVLKFAAGLERGAVTAYAGAIPKFDNRDLSLAAASILADEAMHWAVLRQALGMEPVPGAFFS</sequence>